<dbReference type="PANTHER" id="PTHR46060">
    <property type="entry name" value="MARINER MOS1 TRANSPOSASE-LIKE PROTEIN"/>
    <property type="match status" value="1"/>
</dbReference>
<name>A0A9D4D1L2_DREPO</name>
<feature type="region of interest" description="Disordered" evidence="1">
    <location>
        <begin position="59"/>
        <end position="80"/>
    </location>
</feature>
<evidence type="ECO:0000313" key="3">
    <source>
        <dbReference type="Proteomes" id="UP000828390"/>
    </source>
</evidence>
<protein>
    <recommendedName>
        <fullName evidence="4">Transposase</fullName>
    </recommendedName>
</protein>
<organism evidence="2 3">
    <name type="scientific">Dreissena polymorpha</name>
    <name type="common">Zebra mussel</name>
    <name type="synonym">Mytilus polymorpha</name>
    <dbReference type="NCBI Taxonomy" id="45954"/>
    <lineage>
        <taxon>Eukaryota</taxon>
        <taxon>Metazoa</taxon>
        <taxon>Spiralia</taxon>
        <taxon>Lophotrochozoa</taxon>
        <taxon>Mollusca</taxon>
        <taxon>Bivalvia</taxon>
        <taxon>Autobranchia</taxon>
        <taxon>Heteroconchia</taxon>
        <taxon>Euheterodonta</taxon>
        <taxon>Imparidentia</taxon>
        <taxon>Neoheterodontei</taxon>
        <taxon>Myida</taxon>
        <taxon>Dreissenoidea</taxon>
        <taxon>Dreissenidae</taxon>
        <taxon>Dreissena</taxon>
    </lineage>
</organism>
<accession>A0A9D4D1L2</accession>
<proteinExistence type="predicted"/>
<evidence type="ECO:0008006" key="4">
    <source>
        <dbReference type="Google" id="ProtNLM"/>
    </source>
</evidence>
<reference evidence="2" key="2">
    <citation type="submission" date="2020-11" db="EMBL/GenBank/DDBJ databases">
        <authorList>
            <person name="McCartney M.A."/>
            <person name="Auch B."/>
            <person name="Kono T."/>
            <person name="Mallez S."/>
            <person name="Becker A."/>
            <person name="Gohl D.M."/>
            <person name="Silverstein K.A.T."/>
            <person name="Koren S."/>
            <person name="Bechman K.B."/>
            <person name="Herman A."/>
            <person name="Abrahante J.E."/>
            <person name="Garbe J."/>
        </authorList>
    </citation>
    <scope>NUCLEOTIDE SEQUENCE</scope>
    <source>
        <strain evidence="2">Duluth1</strain>
        <tissue evidence="2">Whole animal</tissue>
    </source>
</reference>
<reference evidence="2" key="1">
    <citation type="journal article" date="2019" name="bioRxiv">
        <title>The Genome of the Zebra Mussel, Dreissena polymorpha: A Resource for Invasive Species Research.</title>
        <authorList>
            <person name="McCartney M.A."/>
            <person name="Auch B."/>
            <person name="Kono T."/>
            <person name="Mallez S."/>
            <person name="Zhang Y."/>
            <person name="Obille A."/>
            <person name="Becker A."/>
            <person name="Abrahante J.E."/>
            <person name="Garbe J."/>
            <person name="Badalamenti J.P."/>
            <person name="Herman A."/>
            <person name="Mangelson H."/>
            <person name="Liachko I."/>
            <person name="Sullivan S."/>
            <person name="Sone E.D."/>
            <person name="Koren S."/>
            <person name="Silverstein K.A.T."/>
            <person name="Beckman K.B."/>
            <person name="Gohl D.M."/>
        </authorList>
    </citation>
    <scope>NUCLEOTIDE SEQUENCE</scope>
    <source>
        <strain evidence="2">Duluth1</strain>
        <tissue evidence="2">Whole animal</tissue>
    </source>
</reference>
<gene>
    <name evidence="2" type="ORF">DPMN_042752</name>
</gene>
<evidence type="ECO:0000256" key="1">
    <source>
        <dbReference type="SAM" id="MobiDB-lite"/>
    </source>
</evidence>
<dbReference type="EMBL" id="JAIWYP010000011">
    <property type="protein sequence ID" value="KAH3736189.1"/>
    <property type="molecule type" value="Genomic_DNA"/>
</dbReference>
<dbReference type="InterPro" id="IPR052709">
    <property type="entry name" value="Transposase-MT_Hybrid"/>
</dbReference>
<dbReference type="Proteomes" id="UP000828390">
    <property type="component" value="Unassembled WGS sequence"/>
</dbReference>
<keyword evidence="3" id="KW-1185">Reference proteome</keyword>
<evidence type="ECO:0000313" key="2">
    <source>
        <dbReference type="EMBL" id="KAH3736189.1"/>
    </source>
</evidence>
<comment type="caution">
    <text evidence="2">The sequence shown here is derived from an EMBL/GenBank/DDBJ whole genome shotgun (WGS) entry which is preliminary data.</text>
</comment>
<dbReference type="PANTHER" id="PTHR46060:SF1">
    <property type="entry name" value="MARINER MOS1 TRANSPOSASE-LIKE PROTEIN"/>
    <property type="match status" value="1"/>
</dbReference>
<sequence>MRDKVRDLIKTDRRLTVRCIADELGIGTTTVDRILTEDFKMRKVSARWVPKLLSDEERVKPETNAHSSVRKKSSKSSTEENLGYACGKHVYLLHGYTGNGALPPGTRWSDDKYYILSKGNEHFFI</sequence>
<dbReference type="AlphaFoldDB" id="A0A9D4D1L2"/>